<proteinExistence type="predicted"/>
<evidence type="ECO:0000313" key="4">
    <source>
        <dbReference type="Proteomes" id="UP000327085"/>
    </source>
</evidence>
<dbReference type="Proteomes" id="UP000327085">
    <property type="component" value="Chromosome 7"/>
</dbReference>
<feature type="transmembrane region" description="Helical" evidence="2">
    <location>
        <begin position="374"/>
        <end position="398"/>
    </location>
</feature>
<gene>
    <name evidence="3" type="ORF">ALMOND_2B016013</name>
</gene>
<keyword evidence="2" id="KW-0472">Membrane</keyword>
<dbReference type="EMBL" id="CABIKO010000001">
    <property type="protein sequence ID" value="VVA09803.1"/>
    <property type="molecule type" value="Genomic_DNA"/>
</dbReference>
<sequence>MVTHYLLYENCLAGQKTQNLTAVAGRNPTVGESGLLSSSLGAGTLTDSTCQAMRSLRRRFHFHSSSSSSSHRILYALLTVLVSQALQAASLVAPRSNCYAFDNSSRVVDFSSWIGHPFEYDGKDSDLVLRFCKDVESRSQTGYVDFGRFDKFNYFVSGSGHVDFVQGFYNGDLANCEHSYDKLGRTAQVNIICGSCLNGQCTGGLGCICNVTYESSCRVFLELAIPCEKPGPRVFKGFTVGFHPRSWELVYDGMTQLGYEKSHHEFSFGTEQTHVTLYMTAIASLSTLVQRPVIKVLPENGLEVKVSGSGATGSPPTTLSPTMLNVDWRCEKARDTPFEVNITIPVEGYEPIQFFLAKLCENGQNQNGDSARGWAIFGVLSCIFAVSSTLFCCGGFIYKTQVERKRGIDALPGMTILSACLETVSDGGHSYTRPEDLNTTFASEASWERSSASSQGTSRPNERKYGAI</sequence>
<keyword evidence="2" id="KW-0812">Transmembrane</keyword>
<evidence type="ECO:0000256" key="1">
    <source>
        <dbReference type="SAM" id="MobiDB-lite"/>
    </source>
</evidence>
<accession>A0A5E4E206</accession>
<dbReference type="PANTHER" id="PTHR35752:SF1">
    <property type="entry name" value="G-PROTEIN COUPLED RECEPTOR"/>
    <property type="match status" value="1"/>
</dbReference>
<organism evidence="3 4">
    <name type="scientific">Prunus dulcis</name>
    <name type="common">Almond</name>
    <name type="synonym">Amygdalus dulcis</name>
    <dbReference type="NCBI Taxonomy" id="3755"/>
    <lineage>
        <taxon>Eukaryota</taxon>
        <taxon>Viridiplantae</taxon>
        <taxon>Streptophyta</taxon>
        <taxon>Embryophyta</taxon>
        <taxon>Tracheophyta</taxon>
        <taxon>Spermatophyta</taxon>
        <taxon>Magnoliopsida</taxon>
        <taxon>eudicotyledons</taxon>
        <taxon>Gunneridae</taxon>
        <taxon>Pentapetalae</taxon>
        <taxon>rosids</taxon>
        <taxon>fabids</taxon>
        <taxon>Rosales</taxon>
        <taxon>Rosaceae</taxon>
        <taxon>Amygdaloideae</taxon>
        <taxon>Amygdaleae</taxon>
        <taxon>Prunus</taxon>
    </lineage>
</organism>
<dbReference type="Gramene" id="VVA09803">
    <property type="protein sequence ID" value="VVA09803"/>
    <property type="gene ID" value="Prudul26B016013"/>
</dbReference>
<keyword evidence="2" id="KW-1133">Transmembrane helix</keyword>
<evidence type="ECO:0000256" key="2">
    <source>
        <dbReference type="SAM" id="Phobius"/>
    </source>
</evidence>
<dbReference type="PANTHER" id="PTHR35752">
    <property type="entry name" value="G-PROTEIN COUPLED RECEPTOR"/>
    <property type="match status" value="1"/>
</dbReference>
<dbReference type="OMA" id="MNCEQSY"/>
<reference evidence="4" key="1">
    <citation type="journal article" date="2020" name="Plant J.">
        <title>Transposons played a major role in the diversification between the closely related almond and peach genomes: results from the almond genome sequence.</title>
        <authorList>
            <person name="Alioto T."/>
            <person name="Alexiou K.G."/>
            <person name="Bardil A."/>
            <person name="Barteri F."/>
            <person name="Castanera R."/>
            <person name="Cruz F."/>
            <person name="Dhingra A."/>
            <person name="Duval H."/>
            <person name="Fernandez I Marti A."/>
            <person name="Frias L."/>
            <person name="Galan B."/>
            <person name="Garcia J.L."/>
            <person name="Howad W."/>
            <person name="Gomez-Garrido J."/>
            <person name="Gut M."/>
            <person name="Julca I."/>
            <person name="Morata J."/>
            <person name="Puigdomenech P."/>
            <person name="Ribeca P."/>
            <person name="Rubio Cabetas M.J."/>
            <person name="Vlasova A."/>
            <person name="Wirthensohn M."/>
            <person name="Garcia-Mas J."/>
            <person name="Gabaldon T."/>
            <person name="Casacuberta J.M."/>
            <person name="Arus P."/>
        </authorList>
    </citation>
    <scope>NUCLEOTIDE SEQUENCE [LARGE SCALE GENOMIC DNA]</scope>
    <source>
        <strain evidence="4">cv. Texas</strain>
    </source>
</reference>
<dbReference type="InParanoid" id="A0A5E4E206"/>
<dbReference type="FunCoup" id="A0A5E4E206">
    <property type="interactions" value="2900"/>
</dbReference>
<feature type="compositionally biased region" description="Low complexity" evidence="1">
    <location>
        <begin position="442"/>
        <end position="454"/>
    </location>
</feature>
<name>A0A5E4E206_PRUDU</name>
<evidence type="ECO:0000313" key="3">
    <source>
        <dbReference type="EMBL" id="VVA09803.1"/>
    </source>
</evidence>
<dbReference type="AlphaFoldDB" id="A0A5E4E206"/>
<protein>
    <submittedName>
        <fullName evidence="3">PREDICTED: AT4G36440 partial</fullName>
    </submittedName>
</protein>
<feature type="region of interest" description="Disordered" evidence="1">
    <location>
        <begin position="442"/>
        <end position="468"/>
    </location>
</feature>